<keyword evidence="6" id="KW-1185">Reference proteome</keyword>
<evidence type="ECO:0000256" key="1">
    <source>
        <dbReference type="ARBA" id="ARBA00004340"/>
    </source>
</evidence>
<sequence>MSESTDEIKLWCWVLGDTPNQVFRISIKRSATIDGLKTAIQGRKPSFKDIPADSLELFKFQLPLEKFNKDRAQSIKLEDGQQLKSFKRISLCWGTDPGDEVLSVILPRPAGTTITSQNSKLSLNSPPSWLVEIHSELWGRRDLFGEIFRTATLTEDHFIELQRLLEALNPERNSDKYVAKDVLATKSAFLHSKSTALDPDADVGNGPVPRLVFDAPQPPTSDVVENDDDDDAVAIDDDDFVADDDDDAVADDPMPVDIDPVNTHMDHLLEDATAIFPSTIRYMDLTFLKPTLRVPQLMLYREEWGSLIDIFNEREKGMPGSAVFSGQPGIGKTCLLYSILILCIIRTKPIVFQDVAGKVFIVDDSGVRTPAVPGDGDVDDVLALVDAGGREISEPNQYLLDGYKHRILLTSSPRNSKDRWWLKQIVGDEDAVFVMEPWSRKEFVVASFVYSTRLIRLLTIYRLFLHKTDITLKRLQESSRICGNIPRRCFRAAVSPTALFDATNKIKDGIEDIEKLYDVVFNARRGNPIHRAFQIRPSPESRFLVSCLVEPVSAWAFLIMLDELRKRNPDAAYQFFLNVRGSPDSAALRGRFLKLIFTDS</sequence>
<gene>
    <name evidence="5" type="ORF">M378DRAFT_903716</name>
</gene>
<dbReference type="EMBL" id="KN818291">
    <property type="protein sequence ID" value="KIL60915.1"/>
    <property type="molecule type" value="Genomic_DNA"/>
</dbReference>
<organism evidence="5 6">
    <name type="scientific">Amanita muscaria (strain Koide BX008)</name>
    <dbReference type="NCBI Taxonomy" id="946122"/>
    <lineage>
        <taxon>Eukaryota</taxon>
        <taxon>Fungi</taxon>
        <taxon>Dikarya</taxon>
        <taxon>Basidiomycota</taxon>
        <taxon>Agaricomycotina</taxon>
        <taxon>Agaricomycetes</taxon>
        <taxon>Agaricomycetidae</taxon>
        <taxon>Agaricales</taxon>
        <taxon>Pluteineae</taxon>
        <taxon>Amanitaceae</taxon>
        <taxon>Amanita</taxon>
    </lineage>
</organism>
<reference evidence="5 6" key="1">
    <citation type="submission" date="2014-04" db="EMBL/GenBank/DDBJ databases">
        <title>Evolutionary Origins and Diversification of the Mycorrhizal Mutualists.</title>
        <authorList>
            <consortium name="DOE Joint Genome Institute"/>
            <consortium name="Mycorrhizal Genomics Consortium"/>
            <person name="Kohler A."/>
            <person name="Kuo A."/>
            <person name="Nagy L.G."/>
            <person name="Floudas D."/>
            <person name="Copeland A."/>
            <person name="Barry K.W."/>
            <person name="Cichocki N."/>
            <person name="Veneault-Fourrey C."/>
            <person name="LaButti K."/>
            <person name="Lindquist E.A."/>
            <person name="Lipzen A."/>
            <person name="Lundell T."/>
            <person name="Morin E."/>
            <person name="Murat C."/>
            <person name="Riley R."/>
            <person name="Ohm R."/>
            <person name="Sun H."/>
            <person name="Tunlid A."/>
            <person name="Henrissat B."/>
            <person name="Grigoriev I.V."/>
            <person name="Hibbett D.S."/>
            <person name="Martin F."/>
        </authorList>
    </citation>
    <scope>NUCLEOTIDE SEQUENCE [LARGE SCALE GENOMIC DNA]</scope>
    <source>
        <strain evidence="5 6">Koide BX008</strain>
    </source>
</reference>
<dbReference type="HOGENOM" id="CLU_016500_0_0_1"/>
<name>A0A0C2SD37_AMAMK</name>
<keyword evidence="3" id="KW-0964">Secreted</keyword>
<dbReference type="AlphaFoldDB" id="A0A0C2SD37"/>
<dbReference type="InterPro" id="IPR045379">
    <property type="entry name" value="Crinkler_N"/>
</dbReference>
<dbReference type="InParanoid" id="A0A0C2SD37"/>
<dbReference type="STRING" id="946122.A0A0C2SD37"/>
<accession>A0A0C2SD37</accession>
<dbReference type="Pfam" id="PF20147">
    <property type="entry name" value="Crinkler"/>
    <property type="match status" value="1"/>
</dbReference>
<evidence type="ECO:0000313" key="6">
    <source>
        <dbReference type="Proteomes" id="UP000054549"/>
    </source>
</evidence>
<comment type="subcellular location">
    <subcellularLocation>
        <location evidence="1">Host cell</location>
    </subcellularLocation>
    <subcellularLocation>
        <location evidence="2">Secreted</location>
    </subcellularLocation>
</comment>
<dbReference type="GO" id="GO:0005576">
    <property type="term" value="C:extracellular region"/>
    <property type="evidence" value="ECO:0007669"/>
    <property type="project" value="UniProtKB-SubCell"/>
</dbReference>
<dbReference type="GO" id="GO:0043657">
    <property type="term" value="C:host cell"/>
    <property type="evidence" value="ECO:0007669"/>
    <property type="project" value="UniProtKB-SubCell"/>
</dbReference>
<proteinExistence type="predicted"/>
<dbReference type="OrthoDB" id="3030011at2759"/>
<evidence type="ECO:0000256" key="3">
    <source>
        <dbReference type="ARBA" id="ARBA00022525"/>
    </source>
</evidence>
<dbReference type="Proteomes" id="UP000054549">
    <property type="component" value="Unassembled WGS sequence"/>
</dbReference>
<evidence type="ECO:0000256" key="2">
    <source>
        <dbReference type="ARBA" id="ARBA00004613"/>
    </source>
</evidence>
<evidence type="ECO:0000313" key="5">
    <source>
        <dbReference type="EMBL" id="KIL60915.1"/>
    </source>
</evidence>
<evidence type="ECO:0000259" key="4">
    <source>
        <dbReference type="Pfam" id="PF20147"/>
    </source>
</evidence>
<protein>
    <recommendedName>
        <fullName evidence="4">Crinkler effector protein N-terminal domain-containing protein</fullName>
    </recommendedName>
</protein>
<feature type="domain" description="Crinkler effector protein N-terminal" evidence="4">
    <location>
        <begin position="8"/>
        <end position="105"/>
    </location>
</feature>